<dbReference type="NCBIfam" id="TIGR04183">
    <property type="entry name" value="Por_Secre_tail"/>
    <property type="match status" value="1"/>
</dbReference>
<dbReference type="Pfam" id="PF18962">
    <property type="entry name" value="Por_Secre_tail"/>
    <property type="match status" value="1"/>
</dbReference>
<dbReference type="Gene3D" id="2.60.40.740">
    <property type="match status" value="2"/>
</dbReference>
<sequence>MTDSRYSDVKYNPSSATGTKAAILADIANTAKWINTVLPGGVAYDFSLGFGSGDTKYFKFTIAGNSTAPRVSTSAAASIGATKAVLGGNVSADGGATVNDRGIVWATTVDPKTSDNKVSNGNGNGIFSSTVSSLPPGSVIHFRAFATNSTGTSYGSDLTFTTNAALSGTISKTDISCFGSSNGTAEVNITGGSAPYNYSWSPFGGTTSKATGLTQGTYVCTITDSESTQISRSITIAQPDSVVSGTTVVTNVACNGDANGAINMTPAGGTAPYTFNWGGGITTEDRTGLAAGTYTVIITDANGCTATVTETITQPTALSATASQKNIACNGGSTGIATINVLGGTTPYTYSWFPSGGTAATANGLSAGTYTVAVTDANGCTLSRTFTITQAAPVSAPTGASTQTFNNGDTLAVLTVNGQNIKWYATSNDATNHVNQLSANTVITNDTTYYDTQTIGICESKSSLPVKAFNETLGTGTISGESKIMIYPNPVKDILNLSGNEKITKVIIMSIDGKKVSEKMMVGERTINLHSLIQGAYLINIFTDRGVQTIKFIKN</sequence>
<feature type="domain" description="Secretion system C-terminal sorting" evidence="2">
    <location>
        <begin position="486"/>
        <end position="553"/>
    </location>
</feature>
<reference evidence="4" key="1">
    <citation type="submission" date="2016-11" db="EMBL/GenBank/DDBJ databases">
        <authorList>
            <person name="Varghese N."/>
            <person name="Submissions S."/>
        </authorList>
    </citation>
    <scope>NUCLEOTIDE SEQUENCE [LARGE SCALE GENOMIC DNA]</scope>
    <source>
        <strain evidence="4">DSM 18016</strain>
    </source>
</reference>
<dbReference type="AlphaFoldDB" id="A0A1M6UPR8"/>
<protein>
    <submittedName>
        <fullName evidence="3">Por secretion system C-terminal sorting domain-containing protein</fullName>
    </submittedName>
</protein>
<name>A0A1M6UPR8_9FLAO</name>
<keyword evidence="1" id="KW-0732">Signal</keyword>
<dbReference type="InterPro" id="IPR026444">
    <property type="entry name" value="Secre_tail"/>
</dbReference>
<proteinExistence type="predicted"/>
<gene>
    <name evidence="3" type="ORF">SAMN05444371_3403</name>
</gene>
<evidence type="ECO:0000256" key="1">
    <source>
        <dbReference type="ARBA" id="ARBA00022729"/>
    </source>
</evidence>
<dbReference type="Proteomes" id="UP000184498">
    <property type="component" value="Unassembled WGS sequence"/>
</dbReference>
<evidence type="ECO:0000259" key="2">
    <source>
        <dbReference type="Pfam" id="PF18962"/>
    </source>
</evidence>
<dbReference type="EMBL" id="FRAM01000006">
    <property type="protein sequence ID" value="SHK71168.1"/>
    <property type="molecule type" value="Genomic_DNA"/>
</dbReference>
<dbReference type="STRING" id="216903.SAMN05444371_3403"/>
<dbReference type="InterPro" id="IPR043504">
    <property type="entry name" value="Peptidase_S1_PA_chymotrypsin"/>
</dbReference>
<accession>A0A1M6UPR8</accession>
<dbReference type="Gene3D" id="2.40.10.10">
    <property type="entry name" value="Trypsin-like serine proteases"/>
    <property type="match status" value="1"/>
</dbReference>
<evidence type="ECO:0000313" key="3">
    <source>
        <dbReference type="EMBL" id="SHK71168.1"/>
    </source>
</evidence>
<keyword evidence="4" id="KW-1185">Reference proteome</keyword>
<dbReference type="Pfam" id="PF13573">
    <property type="entry name" value="SprB"/>
    <property type="match status" value="3"/>
</dbReference>
<dbReference type="InterPro" id="IPR025667">
    <property type="entry name" value="SprB_repeat"/>
</dbReference>
<evidence type="ECO:0000313" key="4">
    <source>
        <dbReference type="Proteomes" id="UP000184498"/>
    </source>
</evidence>
<organism evidence="3 4">
    <name type="scientific">Epilithonimonas mollis</name>
    <dbReference type="NCBI Taxonomy" id="216903"/>
    <lineage>
        <taxon>Bacteria</taxon>
        <taxon>Pseudomonadati</taxon>
        <taxon>Bacteroidota</taxon>
        <taxon>Flavobacteriia</taxon>
        <taxon>Flavobacteriales</taxon>
        <taxon>Weeksellaceae</taxon>
        <taxon>Chryseobacterium group</taxon>
        <taxon>Epilithonimonas</taxon>
    </lineage>
</organism>